<evidence type="ECO:0000256" key="2">
    <source>
        <dbReference type="SAM" id="Phobius"/>
    </source>
</evidence>
<dbReference type="RefSeq" id="WP_343957632.1">
    <property type="nucleotide sequence ID" value="NZ_BAAAKZ010000002.1"/>
</dbReference>
<keyword evidence="2" id="KW-0812">Transmembrane</keyword>
<dbReference type="Proteomes" id="UP001597181">
    <property type="component" value="Unassembled WGS sequence"/>
</dbReference>
<dbReference type="SUPFAM" id="SSF53649">
    <property type="entry name" value="Alkaline phosphatase-like"/>
    <property type="match status" value="1"/>
</dbReference>
<dbReference type="Pfam" id="PF01663">
    <property type="entry name" value="Phosphodiest"/>
    <property type="match status" value="2"/>
</dbReference>
<organism evidence="4 5">
    <name type="scientific">Leucobacter albus</name>
    <dbReference type="NCBI Taxonomy" id="272210"/>
    <lineage>
        <taxon>Bacteria</taxon>
        <taxon>Bacillati</taxon>
        <taxon>Actinomycetota</taxon>
        <taxon>Actinomycetes</taxon>
        <taxon>Micrococcales</taxon>
        <taxon>Microbacteriaceae</taxon>
        <taxon>Leucobacter</taxon>
    </lineage>
</organism>
<feature type="signal peptide" evidence="3">
    <location>
        <begin position="1"/>
        <end position="23"/>
    </location>
</feature>
<feature type="chain" id="PRO_5045536497" evidence="3">
    <location>
        <begin position="24"/>
        <end position="703"/>
    </location>
</feature>
<gene>
    <name evidence="4" type="ORF">ACFQ3U_07580</name>
</gene>
<evidence type="ECO:0000256" key="1">
    <source>
        <dbReference type="SAM" id="MobiDB-lite"/>
    </source>
</evidence>
<feature type="region of interest" description="Disordered" evidence="1">
    <location>
        <begin position="609"/>
        <end position="665"/>
    </location>
</feature>
<proteinExistence type="predicted"/>
<dbReference type="Gene3D" id="2.60.40.10">
    <property type="entry name" value="Immunoglobulins"/>
    <property type="match status" value="1"/>
</dbReference>
<keyword evidence="3" id="KW-0732">Signal</keyword>
<dbReference type="EMBL" id="JBHTLY010000002">
    <property type="protein sequence ID" value="MFD1201749.1"/>
    <property type="molecule type" value="Genomic_DNA"/>
</dbReference>
<evidence type="ECO:0000256" key="3">
    <source>
        <dbReference type="SAM" id="SignalP"/>
    </source>
</evidence>
<feature type="transmembrane region" description="Helical" evidence="2">
    <location>
        <begin position="675"/>
        <end position="694"/>
    </location>
</feature>
<dbReference type="InterPro" id="IPR017850">
    <property type="entry name" value="Alkaline_phosphatase_core_sf"/>
</dbReference>
<accession>A0ABW3TNE4</accession>
<reference evidence="5" key="1">
    <citation type="journal article" date="2019" name="Int. J. Syst. Evol. Microbiol.">
        <title>The Global Catalogue of Microorganisms (GCM) 10K type strain sequencing project: providing services to taxonomists for standard genome sequencing and annotation.</title>
        <authorList>
            <consortium name="The Broad Institute Genomics Platform"/>
            <consortium name="The Broad Institute Genome Sequencing Center for Infectious Disease"/>
            <person name="Wu L."/>
            <person name="Ma J."/>
        </authorList>
    </citation>
    <scope>NUCLEOTIDE SEQUENCE [LARGE SCALE GENOMIC DNA]</scope>
    <source>
        <strain evidence="5">CCUG 50213</strain>
    </source>
</reference>
<dbReference type="InterPro" id="IPR002591">
    <property type="entry name" value="Phosphodiest/P_Trfase"/>
</dbReference>
<dbReference type="PANTHER" id="PTHR10151:SF120">
    <property type="entry name" value="BIS(5'-ADENOSYL)-TRIPHOSPHATASE"/>
    <property type="match status" value="1"/>
</dbReference>
<sequence>MKHTPIAATAAALLLGATGLGVAAAPAGATPITAEAPATATPATATAKTPKTLVVGVDGASFDVMAESLTPTVSALRAGGLTATSNLPGGPMSPTVSGPGWSTIATGVWAPKHRVTDNNFSNPNYSQYPDYLTRVEQQLPDRTTSVIGTWAPISTTIFGPAVDSRARFGNDTLTTQNVVSALQAPATDDVFVHLDEVDGAGHSSGSSSEAYRNALQKADGQIGEMVNAIKQRPTYQAEDWLIVVTSDHGHTPTGGHGGSTKLERKTFVAANGSAFAPGTERHDVKVTDIAPTVLAHLGLANAPEWDLDGSVINDIVPDDFDSLRPQLKQAAQEKGPEGLLGWTTTAPTGWSIDNSRMPSGGAPEFSGWSFMTDDFFSNVELGQFRENNVYSRNVFAVADSDEWADVSPRGGNMFDSTLKSPAYELNGNPQLEVSFVSDYAVDGPQKAAVWVAFDETSGIEPFNLVSYPDAGTRQNPVNKIERFTLDLPRNAAGELPTTASLHFEYAGNNSAFWAVDQVRVSQGEAPAAPANFALSAGSVAAGSSITLTGTGFGAAEELRFELRSAPQPLGAATADAAGAISTELTIPAGAEGGEHTVVVIRADGSELSKPLTVTAAPGTGGETPGTGTETPGNGNGTGTGTGTGTGNGSPAGSNSGDAGSGAGGAPALAATGGRLPAIALVATAVIGAGAYLVVRRRGAATPE</sequence>
<protein>
    <submittedName>
        <fullName evidence="4">Alkaline phosphatase family protein</fullName>
    </submittedName>
</protein>
<comment type="caution">
    <text evidence="4">The sequence shown here is derived from an EMBL/GenBank/DDBJ whole genome shotgun (WGS) entry which is preliminary data.</text>
</comment>
<dbReference type="PANTHER" id="PTHR10151">
    <property type="entry name" value="ECTONUCLEOTIDE PYROPHOSPHATASE/PHOSPHODIESTERASE"/>
    <property type="match status" value="1"/>
</dbReference>
<dbReference type="InterPro" id="IPR013783">
    <property type="entry name" value="Ig-like_fold"/>
</dbReference>
<keyword evidence="2" id="KW-0472">Membrane</keyword>
<keyword evidence="5" id="KW-1185">Reference proteome</keyword>
<dbReference type="Gene3D" id="3.40.720.10">
    <property type="entry name" value="Alkaline Phosphatase, subunit A"/>
    <property type="match status" value="2"/>
</dbReference>
<evidence type="ECO:0000313" key="4">
    <source>
        <dbReference type="EMBL" id="MFD1201749.1"/>
    </source>
</evidence>
<name>A0ABW3TNE4_9MICO</name>
<feature type="compositionally biased region" description="Gly residues" evidence="1">
    <location>
        <begin position="633"/>
        <end position="649"/>
    </location>
</feature>
<keyword evidence="2" id="KW-1133">Transmembrane helix</keyword>
<evidence type="ECO:0000313" key="5">
    <source>
        <dbReference type="Proteomes" id="UP001597181"/>
    </source>
</evidence>